<dbReference type="Proteomes" id="UP000789595">
    <property type="component" value="Unassembled WGS sequence"/>
</dbReference>
<evidence type="ECO:0000313" key="2">
    <source>
        <dbReference type="Proteomes" id="UP000789595"/>
    </source>
</evidence>
<gene>
    <name evidence="1" type="ORF">PECAL_3P25680</name>
</gene>
<evidence type="ECO:0000313" key="1">
    <source>
        <dbReference type="EMBL" id="CAH0372561.1"/>
    </source>
</evidence>
<name>A0A8J2SKH4_9STRA</name>
<protein>
    <submittedName>
        <fullName evidence="1">Uncharacterized protein</fullName>
    </submittedName>
</protein>
<sequence>MHRCAHLCIISTAVTNALHTRRAAVGAITGTALLPVPSQAFEVKLPFDEDADTRRRRLNAELKAPPISDEVRACGSRLVGTYTDPKHPGCERRVAQIAGTRFASIRGVDEDGVPWVAGASIACADYNGVGKEQLIVDFTARGGGKDVVAVADYSATSATLTFPDGNAWTMVPCSNPNLKTAQQRAACASAK</sequence>
<organism evidence="1 2">
    <name type="scientific">Pelagomonas calceolata</name>
    <dbReference type="NCBI Taxonomy" id="35677"/>
    <lineage>
        <taxon>Eukaryota</taxon>
        <taxon>Sar</taxon>
        <taxon>Stramenopiles</taxon>
        <taxon>Ochrophyta</taxon>
        <taxon>Pelagophyceae</taxon>
        <taxon>Pelagomonadales</taxon>
        <taxon>Pelagomonadaceae</taxon>
        <taxon>Pelagomonas</taxon>
    </lineage>
</organism>
<comment type="caution">
    <text evidence="1">The sequence shown here is derived from an EMBL/GenBank/DDBJ whole genome shotgun (WGS) entry which is preliminary data.</text>
</comment>
<dbReference type="OrthoDB" id="424986at2759"/>
<proteinExistence type="predicted"/>
<reference evidence="1" key="1">
    <citation type="submission" date="2021-11" db="EMBL/GenBank/DDBJ databases">
        <authorList>
            <consortium name="Genoscope - CEA"/>
            <person name="William W."/>
        </authorList>
    </citation>
    <scope>NUCLEOTIDE SEQUENCE</scope>
</reference>
<dbReference type="AlphaFoldDB" id="A0A8J2SKH4"/>
<dbReference type="EMBL" id="CAKKNE010000003">
    <property type="protein sequence ID" value="CAH0372561.1"/>
    <property type="molecule type" value="Genomic_DNA"/>
</dbReference>
<keyword evidence="2" id="KW-1185">Reference proteome</keyword>
<accession>A0A8J2SKH4</accession>